<dbReference type="InterPro" id="IPR001611">
    <property type="entry name" value="Leu-rich_rpt"/>
</dbReference>
<dbReference type="AlphaFoldDB" id="A0AAW0JAC4"/>
<dbReference type="GO" id="GO:0020037">
    <property type="term" value="F:heme binding"/>
    <property type="evidence" value="ECO:0007669"/>
    <property type="project" value="InterPro"/>
</dbReference>
<protein>
    <submittedName>
        <fullName evidence="1">Receptor-like protein 7</fullName>
    </submittedName>
</protein>
<dbReference type="Proteomes" id="UP000237347">
    <property type="component" value="Unassembled WGS sequence"/>
</dbReference>
<organism evidence="1 2">
    <name type="scientific">Quercus suber</name>
    <name type="common">Cork oak</name>
    <dbReference type="NCBI Taxonomy" id="58331"/>
    <lineage>
        <taxon>Eukaryota</taxon>
        <taxon>Viridiplantae</taxon>
        <taxon>Streptophyta</taxon>
        <taxon>Embryophyta</taxon>
        <taxon>Tracheophyta</taxon>
        <taxon>Spermatophyta</taxon>
        <taxon>Magnoliopsida</taxon>
        <taxon>eudicotyledons</taxon>
        <taxon>Gunneridae</taxon>
        <taxon>Pentapetalae</taxon>
        <taxon>rosids</taxon>
        <taxon>fabids</taxon>
        <taxon>Fagales</taxon>
        <taxon>Fagaceae</taxon>
        <taxon>Quercus</taxon>
    </lineage>
</organism>
<dbReference type="SUPFAM" id="SSF52047">
    <property type="entry name" value="RNI-like"/>
    <property type="match status" value="1"/>
</dbReference>
<dbReference type="Gene3D" id="1.10.420.10">
    <property type="entry name" value="Peroxidase, domain 2"/>
    <property type="match status" value="1"/>
</dbReference>
<dbReference type="PROSITE" id="PS51450">
    <property type="entry name" value="LRR"/>
    <property type="match status" value="1"/>
</dbReference>
<keyword evidence="2" id="KW-1185">Reference proteome</keyword>
<accession>A0AAW0JAC4</accession>
<dbReference type="Gene3D" id="3.80.10.10">
    <property type="entry name" value="Ribonuclease Inhibitor"/>
    <property type="match status" value="1"/>
</dbReference>
<sequence length="154" mass="17596">MATFQSLLLSFGPLESSMFSKLKTLYTIDISHNPLLSFNNYSIDLHLLSCNISGFPDFIKSMESLEELDLSNNQIKGNIPIHFPFLALRGFDEREIVHLLVALKIGKIGYEFIQKHLYDFKGLGQPDPTRASDFLTDMRMRYQDSNRTTTQPSS</sequence>
<dbReference type="InterPro" id="IPR010255">
    <property type="entry name" value="Haem_peroxidase_sf"/>
</dbReference>
<dbReference type="GO" id="GO:0004601">
    <property type="term" value="F:peroxidase activity"/>
    <property type="evidence" value="ECO:0007669"/>
    <property type="project" value="InterPro"/>
</dbReference>
<proteinExistence type="predicted"/>
<evidence type="ECO:0000313" key="1">
    <source>
        <dbReference type="EMBL" id="KAK7823788.1"/>
    </source>
</evidence>
<reference evidence="1 2" key="1">
    <citation type="journal article" date="2018" name="Sci. Data">
        <title>The draft genome sequence of cork oak.</title>
        <authorList>
            <person name="Ramos A.M."/>
            <person name="Usie A."/>
            <person name="Barbosa P."/>
            <person name="Barros P.M."/>
            <person name="Capote T."/>
            <person name="Chaves I."/>
            <person name="Simoes F."/>
            <person name="Abreu I."/>
            <person name="Carrasquinho I."/>
            <person name="Faro C."/>
            <person name="Guimaraes J.B."/>
            <person name="Mendonca D."/>
            <person name="Nobrega F."/>
            <person name="Rodrigues L."/>
            <person name="Saibo N.J.M."/>
            <person name="Varela M.C."/>
            <person name="Egas C."/>
            <person name="Matos J."/>
            <person name="Miguel C.M."/>
            <person name="Oliveira M.M."/>
            <person name="Ricardo C.P."/>
            <person name="Goncalves S."/>
        </authorList>
    </citation>
    <scope>NUCLEOTIDE SEQUENCE [LARGE SCALE GENOMIC DNA]</scope>
    <source>
        <strain evidence="2">cv. HL8</strain>
    </source>
</reference>
<dbReference type="EMBL" id="PKMF04000622">
    <property type="protein sequence ID" value="KAK7823788.1"/>
    <property type="molecule type" value="Genomic_DNA"/>
</dbReference>
<dbReference type="Pfam" id="PF00560">
    <property type="entry name" value="LRR_1"/>
    <property type="match status" value="1"/>
</dbReference>
<comment type="caution">
    <text evidence="1">The sequence shown here is derived from an EMBL/GenBank/DDBJ whole genome shotgun (WGS) entry which is preliminary data.</text>
</comment>
<gene>
    <name evidence="1" type="primary">RLP7_12</name>
    <name evidence="1" type="ORF">CFP56_035097</name>
</gene>
<dbReference type="InterPro" id="IPR032675">
    <property type="entry name" value="LRR_dom_sf"/>
</dbReference>
<dbReference type="SUPFAM" id="SSF48113">
    <property type="entry name" value="Heme-dependent peroxidases"/>
    <property type="match status" value="1"/>
</dbReference>
<dbReference type="GO" id="GO:0006979">
    <property type="term" value="P:response to oxidative stress"/>
    <property type="evidence" value="ECO:0007669"/>
    <property type="project" value="InterPro"/>
</dbReference>
<name>A0AAW0JAC4_QUESU</name>
<evidence type="ECO:0000313" key="2">
    <source>
        <dbReference type="Proteomes" id="UP000237347"/>
    </source>
</evidence>